<name>A0A9N9UNP0_9HYPO</name>
<dbReference type="EMBL" id="CABFNO020001523">
    <property type="protein sequence ID" value="CAG9993939.1"/>
    <property type="molecule type" value="Genomic_DNA"/>
</dbReference>
<keyword evidence="2" id="KW-1185">Reference proteome</keyword>
<evidence type="ECO:0000313" key="1">
    <source>
        <dbReference type="EMBL" id="CAG9993939.1"/>
    </source>
</evidence>
<protein>
    <submittedName>
        <fullName evidence="1">Uncharacterized protein</fullName>
    </submittedName>
</protein>
<reference evidence="2" key="1">
    <citation type="submission" date="2019-06" db="EMBL/GenBank/DDBJ databases">
        <authorList>
            <person name="Broberg M."/>
        </authorList>
    </citation>
    <scope>NUCLEOTIDE SEQUENCE [LARGE SCALE GENOMIC DNA]</scope>
</reference>
<gene>
    <name evidence="1" type="ORF">CBYS24578_00004515</name>
</gene>
<comment type="caution">
    <text evidence="1">The sequence shown here is derived from an EMBL/GenBank/DDBJ whole genome shotgun (WGS) entry which is preliminary data.</text>
</comment>
<evidence type="ECO:0000313" key="2">
    <source>
        <dbReference type="Proteomes" id="UP000754883"/>
    </source>
</evidence>
<dbReference type="AlphaFoldDB" id="A0A9N9UNP0"/>
<proteinExistence type="predicted"/>
<sequence>MADTENRRILLISLGHKDFFDDMFEGLLARLSTDAKLKRAKTSNSALRFLGNDPPPRAVIVTDPALIKHEQMMVRSHVFRYIRNGGTGIFMGHFASSVNPPDLKNFFNQIDLPWEAGSYRRLTHRLTHTLNPQVWQPSPDAVALPAQYTQKALFVKNVRPDHALYQTTASSPTEAQDVAPEILHDPNEAAVAVARVGDGIAAYLGDLNGEPEMTTITLALCGLPAGA</sequence>
<dbReference type="OrthoDB" id="245563at2759"/>
<organism evidence="1 2">
    <name type="scientific">Clonostachys byssicola</name>
    <dbReference type="NCBI Taxonomy" id="160290"/>
    <lineage>
        <taxon>Eukaryota</taxon>
        <taxon>Fungi</taxon>
        <taxon>Dikarya</taxon>
        <taxon>Ascomycota</taxon>
        <taxon>Pezizomycotina</taxon>
        <taxon>Sordariomycetes</taxon>
        <taxon>Hypocreomycetidae</taxon>
        <taxon>Hypocreales</taxon>
        <taxon>Bionectriaceae</taxon>
        <taxon>Clonostachys</taxon>
    </lineage>
</organism>
<dbReference type="Proteomes" id="UP000754883">
    <property type="component" value="Unassembled WGS sequence"/>
</dbReference>
<reference evidence="1 2" key="2">
    <citation type="submission" date="2021-10" db="EMBL/GenBank/DDBJ databases">
        <authorList>
            <person name="Piombo E."/>
        </authorList>
    </citation>
    <scope>NUCLEOTIDE SEQUENCE [LARGE SCALE GENOMIC DNA]</scope>
</reference>
<accession>A0A9N9UNP0</accession>